<keyword evidence="7" id="KW-0915">Sodium</keyword>
<comment type="subcellular location">
    <subcellularLocation>
        <location evidence="1">Membrane</location>
        <topology evidence="1">Multi-pass membrane protein</topology>
    </subcellularLocation>
</comment>
<dbReference type="EMBL" id="JASPKZ010003086">
    <property type="protein sequence ID" value="KAJ9593922.1"/>
    <property type="molecule type" value="Genomic_DNA"/>
</dbReference>
<evidence type="ECO:0000256" key="9">
    <source>
        <dbReference type="ARBA" id="ARBA00023136"/>
    </source>
</evidence>
<name>A0AAD8ELG8_DIPPU</name>
<evidence type="ECO:0000256" key="10">
    <source>
        <dbReference type="ARBA" id="ARBA00023201"/>
    </source>
</evidence>
<evidence type="ECO:0000256" key="8">
    <source>
        <dbReference type="ARBA" id="ARBA00023065"/>
    </source>
</evidence>
<dbReference type="GO" id="GO:0005272">
    <property type="term" value="F:sodium channel activity"/>
    <property type="evidence" value="ECO:0007669"/>
    <property type="project" value="UniProtKB-KW"/>
</dbReference>
<gene>
    <name evidence="13" type="ORF">L9F63_014636</name>
</gene>
<evidence type="ECO:0000256" key="5">
    <source>
        <dbReference type="ARBA" id="ARBA00022692"/>
    </source>
</evidence>
<reference evidence="13" key="1">
    <citation type="journal article" date="2023" name="IScience">
        <title>Live-bearing cockroach genome reveals convergent evolutionary mechanisms linked to viviparity in insects and beyond.</title>
        <authorList>
            <person name="Fouks B."/>
            <person name="Harrison M.C."/>
            <person name="Mikhailova A.A."/>
            <person name="Marchal E."/>
            <person name="English S."/>
            <person name="Carruthers M."/>
            <person name="Jennings E.C."/>
            <person name="Chiamaka E.L."/>
            <person name="Frigard R.A."/>
            <person name="Pippel M."/>
            <person name="Attardo G.M."/>
            <person name="Benoit J.B."/>
            <person name="Bornberg-Bauer E."/>
            <person name="Tobe S.S."/>
        </authorList>
    </citation>
    <scope>NUCLEOTIDE SEQUENCE</scope>
    <source>
        <strain evidence="13">Stay&amp;Tobe</strain>
    </source>
</reference>
<evidence type="ECO:0000256" key="11">
    <source>
        <dbReference type="ARBA" id="ARBA00023303"/>
    </source>
</evidence>
<protein>
    <submittedName>
        <fullName evidence="13">Uncharacterized protein</fullName>
    </submittedName>
</protein>
<dbReference type="AlphaFoldDB" id="A0AAD8ELG8"/>
<dbReference type="Gene3D" id="1.10.287.820">
    <property type="entry name" value="Acid-sensing ion channel domain"/>
    <property type="match status" value="1"/>
</dbReference>
<evidence type="ECO:0000256" key="2">
    <source>
        <dbReference type="ARBA" id="ARBA00007193"/>
    </source>
</evidence>
<evidence type="ECO:0000313" key="13">
    <source>
        <dbReference type="EMBL" id="KAJ9593922.1"/>
    </source>
</evidence>
<accession>A0AAD8ELG8</accession>
<organism evidence="13 14">
    <name type="scientific">Diploptera punctata</name>
    <name type="common">Pacific beetle cockroach</name>
    <dbReference type="NCBI Taxonomy" id="6984"/>
    <lineage>
        <taxon>Eukaryota</taxon>
        <taxon>Metazoa</taxon>
        <taxon>Ecdysozoa</taxon>
        <taxon>Arthropoda</taxon>
        <taxon>Hexapoda</taxon>
        <taxon>Insecta</taxon>
        <taxon>Pterygota</taxon>
        <taxon>Neoptera</taxon>
        <taxon>Polyneoptera</taxon>
        <taxon>Dictyoptera</taxon>
        <taxon>Blattodea</taxon>
        <taxon>Blaberoidea</taxon>
        <taxon>Blaberidae</taxon>
        <taxon>Diplopterinae</taxon>
        <taxon>Diploptera</taxon>
    </lineage>
</organism>
<dbReference type="Proteomes" id="UP001233999">
    <property type="component" value="Unassembled WGS sequence"/>
</dbReference>
<dbReference type="InterPro" id="IPR001873">
    <property type="entry name" value="ENaC"/>
</dbReference>
<evidence type="ECO:0000256" key="12">
    <source>
        <dbReference type="RuleBase" id="RU000679"/>
    </source>
</evidence>
<dbReference type="GO" id="GO:0016020">
    <property type="term" value="C:membrane"/>
    <property type="evidence" value="ECO:0007669"/>
    <property type="project" value="UniProtKB-SubCell"/>
</dbReference>
<proteinExistence type="inferred from homology"/>
<keyword evidence="5 12" id="KW-0812">Transmembrane</keyword>
<reference evidence="13" key="2">
    <citation type="submission" date="2023-05" db="EMBL/GenBank/DDBJ databases">
        <authorList>
            <person name="Fouks B."/>
        </authorList>
    </citation>
    <scope>NUCLEOTIDE SEQUENCE</scope>
    <source>
        <strain evidence="13">Stay&amp;Tobe</strain>
        <tissue evidence="13">Testes</tissue>
    </source>
</reference>
<evidence type="ECO:0000256" key="4">
    <source>
        <dbReference type="ARBA" id="ARBA00022461"/>
    </source>
</evidence>
<keyword evidence="3 12" id="KW-0813">Transport</keyword>
<evidence type="ECO:0000256" key="3">
    <source>
        <dbReference type="ARBA" id="ARBA00022448"/>
    </source>
</evidence>
<evidence type="ECO:0000256" key="1">
    <source>
        <dbReference type="ARBA" id="ARBA00004141"/>
    </source>
</evidence>
<keyword evidence="14" id="KW-1185">Reference proteome</keyword>
<sequence>MLYKIPLERRDCRFPHEKPENFTIFDYYSYTSCIFQCQIDHMLNLCNCVPQMLHSGKYKITVFI</sequence>
<comment type="similarity">
    <text evidence="2 12">Belongs to the amiloride-sensitive sodium channel (TC 1.A.6) family.</text>
</comment>
<keyword evidence="6" id="KW-1133">Transmembrane helix</keyword>
<keyword evidence="11 12" id="KW-0407">Ion channel</keyword>
<keyword evidence="8 12" id="KW-0406">Ion transport</keyword>
<evidence type="ECO:0000313" key="14">
    <source>
        <dbReference type="Proteomes" id="UP001233999"/>
    </source>
</evidence>
<keyword evidence="9" id="KW-0472">Membrane</keyword>
<evidence type="ECO:0000256" key="6">
    <source>
        <dbReference type="ARBA" id="ARBA00022989"/>
    </source>
</evidence>
<dbReference type="Pfam" id="PF00858">
    <property type="entry name" value="ASC"/>
    <property type="match status" value="1"/>
</dbReference>
<keyword evidence="10 12" id="KW-0739">Sodium transport</keyword>
<evidence type="ECO:0000256" key="7">
    <source>
        <dbReference type="ARBA" id="ARBA00023053"/>
    </source>
</evidence>
<comment type="caution">
    <text evidence="13">The sequence shown here is derived from an EMBL/GenBank/DDBJ whole genome shotgun (WGS) entry which is preliminary data.</text>
</comment>
<keyword evidence="4 12" id="KW-0894">Sodium channel</keyword>